<gene>
    <name evidence="1" type="ORF">POCULU_LOCUS8460</name>
</gene>
<name>A0A9N9D3I7_9GLOM</name>
<sequence length="212" mass="24328">REIEDRLYVEARALFLHTRNTSAELLENMASEILNRIPQTGRSGKNFECTKQPSVPSKQEYRERYGDEILNSNLSEFVDDYVWRNILRLPLLGVVKMELNKDRAMCESLRKFVVKALEKWIIALMNGNDAKSDEQESESSGVDLEIDGEIFDQYPEEEGDINMQNLNAKTCDKASQNVSSFNGAYGPYFPNFTAAMLFIWVTKHNTICVKKP</sequence>
<protein>
    <submittedName>
        <fullName evidence="1">3060_t:CDS:1</fullName>
    </submittedName>
</protein>
<comment type="caution">
    <text evidence="1">The sequence shown here is derived from an EMBL/GenBank/DDBJ whole genome shotgun (WGS) entry which is preliminary data.</text>
</comment>
<reference evidence="1" key="1">
    <citation type="submission" date="2021-06" db="EMBL/GenBank/DDBJ databases">
        <authorList>
            <person name="Kallberg Y."/>
            <person name="Tangrot J."/>
            <person name="Rosling A."/>
        </authorList>
    </citation>
    <scope>NUCLEOTIDE SEQUENCE</scope>
    <source>
        <strain evidence="1">IA702</strain>
    </source>
</reference>
<keyword evidence="2" id="KW-1185">Reference proteome</keyword>
<feature type="non-terminal residue" evidence="1">
    <location>
        <position position="1"/>
    </location>
</feature>
<organism evidence="1 2">
    <name type="scientific">Paraglomus occultum</name>
    <dbReference type="NCBI Taxonomy" id="144539"/>
    <lineage>
        <taxon>Eukaryota</taxon>
        <taxon>Fungi</taxon>
        <taxon>Fungi incertae sedis</taxon>
        <taxon>Mucoromycota</taxon>
        <taxon>Glomeromycotina</taxon>
        <taxon>Glomeromycetes</taxon>
        <taxon>Paraglomerales</taxon>
        <taxon>Paraglomeraceae</taxon>
        <taxon>Paraglomus</taxon>
    </lineage>
</organism>
<evidence type="ECO:0000313" key="2">
    <source>
        <dbReference type="Proteomes" id="UP000789572"/>
    </source>
</evidence>
<accession>A0A9N9D3I7</accession>
<evidence type="ECO:0000313" key="1">
    <source>
        <dbReference type="EMBL" id="CAG8621851.1"/>
    </source>
</evidence>
<dbReference type="EMBL" id="CAJVPJ010002461">
    <property type="protein sequence ID" value="CAG8621851.1"/>
    <property type="molecule type" value="Genomic_DNA"/>
</dbReference>
<dbReference type="Proteomes" id="UP000789572">
    <property type="component" value="Unassembled WGS sequence"/>
</dbReference>
<dbReference type="OrthoDB" id="2447443at2759"/>
<proteinExistence type="predicted"/>
<dbReference type="AlphaFoldDB" id="A0A9N9D3I7"/>